<keyword evidence="9" id="KW-0812">Transmembrane</keyword>
<dbReference type="PANTHER" id="PTHR43065:SF10">
    <property type="entry name" value="PEROXIDE STRESS-ACTIVATED HISTIDINE KINASE MAK3"/>
    <property type="match status" value="1"/>
</dbReference>
<sequence>MTLLSGIDQVRQLSVVQQQRYERFYRSQSRFLVLPVFADVSLGITFIGTLIFLLGLALSPAEPGVTGTHLFYTAVLAVLIAAHRFTRLRRMSPLIVYLVFFHMALFSYLGYILSGATLAPIVGLLLFMSSVGIITLSMAHTITILLINLILLATATALAVPAASFGSAITATLTNWLVLMCILIAPISAYFFRMFLRNLLALQFLLKDRNRALSRTLYTLEATEDRLALEQKHQALSHMAKGLLHEIMNPLNCASQAVDYARSINRDSELSEALDDATLHQKRISDIVSDLIEFSRPEPDHSIEKADVGSLVETALRFCKHQLRGTDVRLSIPANVSVACYPSALTQVFVNLLLNATSALGKEKSQTSKRIDIRAVSENGSLEVSIQDNGHGIAPEDIKRLTDPFYSTSKTPDNLGLGLSICQTIIRHHQGHMDIRSELGEWTQVVLKLPTPTT</sequence>
<evidence type="ECO:0000256" key="9">
    <source>
        <dbReference type="SAM" id="Phobius"/>
    </source>
</evidence>
<feature type="transmembrane region" description="Helical" evidence="9">
    <location>
        <begin position="64"/>
        <end position="82"/>
    </location>
</feature>
<dbReference type="PANTHER" id="PTHR43065">
    <property type="entry name" value="SENSOR HISTIDINE KINASE"/>
    <property type="match status" value="1"/>
</dbReference>
<name>A0ABS6A6M3_9GAMM</name>
<evidence type="ECO:0000256" key="7">
    <source>
        <dbReference type="ARBA" id="ARBA00022840"/>
    </source>
</evidence>
<evidence type="ECO:0000256" key="8">
    <source>
        <dbReference type="ARBA" id="ARBA00023012"/>
    </source>
</evidence>
<evidence type="ECO:0000256" key="1">
    <source>
        <dbReference type="ARBA" id="ARBA00000085"/>
    </source>
</evidence>
<keyword evidence="9" id="KW-0472">Membrane</keyword>
<dbReference type="EMBL" id="JAHKPV010000001">
    <property type="protein sequence ID" value="MBU2873429.1"/>
    <property type="molecule type" value="Genomic_DNA"/>
</dbReference>
<dbReference type="EC" id="2.7.13.3" evidence="2"/>
<dbReference type="PROSITE" id="PS50109">
    <property type="entry name" value="HIS_KIN"/>
    <property type="match status" value="1"/>
</dbReference>
<comment type="caution">
    <text evidence="11">The sequence shown here is derived from an EMBL/GenBank/DDBJ whole genome shotgun (WGS) entry which is preliminary data.</text>
</comment>
<dbReference type="Proteomes" id="UP000753376">
    <property type="component" value="Unassembled WGS sequence"/>
</dbReference>
<evidence type="ECO:0000313" key="12">
    <source>
        <dbReference type="Proteomes" id="UP000753376"/>
    </source>
</evidence>
<dbReference type="Pfam" id="PF02518">
    <property type="entry name" value="HATPase_c"/>
    <property type="match status" value="1"/>
</dbReference>
<keyword evidence="8" id="KW-0902">Two-component regulatory system</keyword>
<evidence type="ECO:0000256" key="3">
    <source>
        <dbReference type="ARBA" id="ARBA00022553"/>
    </source>
</evidence>
<evidence type="ECO:0000256" key="4">
    <source>
        <dbReference type="ARBA" id="ARBA00022679"/>
    </source>
</evidence>
<keyword evidence="3" id="KW-0597">Phosphoprotein</keyword>
<evidence type="ECO:0000259" key="10">
    <source>
        <dbReference type="PROSITE" id="PS50109"/>
    </source>
</evidence>
<accession>A0ABS6A6M3</accession>
<comment type="catalytic activity">
    <reaction evidence="1">
        <text>ATP + protein L-histidine = ADP + protein N-phospho-L-histidine.</text>
        <dbReference type="EC" id="2.7.13.3"/>
    </reaction>
</comment>
<evidence type="ECO:0000313" key="11">
    <source>
        <dbReference type="EMBL" id="MBU2873429.1"/>
    </source>
</evidence>
<dbReference type="RefSeq" id="WP_216007244.1">
    <property type="nucleotide sequence ID" value="NZ_JAHKPV010000001.1"/>
</dbReference>
<dbReference type="InterPro" id="IPR003594">
    <property type="entry name" value="HATPase_dom"/>
</dbReference>
<dbReference type="GO" id="GO:0016301">
    <property type="term" value="F:kinase activity"/>
    <property type="evidence" value="ECO:0007669"/>
    <property type="project" value="UniProtKB-KW"/>
</dbReference>
<keyword evidence="4" id="KW-0808">Transferase</keyword>
<dbReference type="SMART" id="SM00388">
    <property type="entry name" value="HisKA"/>
    <property type="match status" value="1"/>
</dbReference>
<keyword evidence="6 11" id="KW-0418">Kinase</keyword>
<feature type="transmembrane region" description="Helical" evidence="9">
    <location>
        <begin position="176"/>
        <end position="196"/>
    </location>
</feature>
<keyword evidence="7" id="KW-0067">ATP-binding</keyword>
<evidence type="ECO:0000256" key="2">
    <source>
        <dbReference type="ARBA" id="ARBA00012438"/>
    </source>
</evidence>
<evidence type="ECO:0000256" key="5">
    <source>
        <dbReference type="ARBA" id="ARBA00022741"/>
    </source>
</evidence>
<feature type="domain" description="Histidine kinase" evidence="10">
    <location>
        <begin position="242"/>
        <end position="453"/>
    </location>
</feature>
<dbReference type="InterPro" id="IPR003661">
    <property type="entry name" value="HisK_dim/P_dom"/>
</dbReference>
<feature type="transmembrane region" description="Helical" evidence="9">
    <location>
        <begin position="94"/>
        <end position="113"/>
    </location>
</feature>
<proteinExistence type="predicted"/>
<dbReference type="InterPro" id="IPR005467">
    <property type="entry name" value="His_kinase_dom"/>
</dbReference>
<organism evidence="11 12">
    <name type="scientific">Marinobacter salexigens</name>
    <dbReference type="NCBI Taxonomy" id="1925763"/>
    <lineage>
        <taxon>Bacteria</taxon>
        <taxon>Pseudomonadati</taxon>
        <taxon>Pseudomonadota</taxon>
        <taxon>Gammaproteobacteria</taxon>
        <taxon>Pseudomonadales</taxon>
        <taxon>Marinobacteraceae</taxon>
        <taxon>Marinobacter</taxon>
    </lineage>
</organism>
<gene>
    <name evidence="11" type="ORF">KO508_05335</name>
</gene>
<keyword evidence="5" id="KW-0547">Nucleotide-binding</keyword>
<protein>
    <recommendedName>
        <fullName evidence="2">histidine kinase</fullName>
        <ecNumber evidence="2">2.7.13.3</ecNumber>
    </recommendedName>
</protein>
<evidence type="ECO:0000256" key="6">
    <source>
        <dbReference type="ARBA" id="ARBA00022777"/>
    </source>
</evidence>
<dbReference type="CDD" id="cd00082">
    <property type="entry name" value="HisKA"/>
    <property type="match status" value="1"/>
</dbReference>
<keyword evidence="12" id="KW-1185">Reference proteome</keyword>
<keyword evidence="9" id="KW-1133">Transmembrane helix</keyword>
<dbReference type="SMART" id="SM00387">
    <property type="entry name" value="HATPase_c"/>
    <property type="match status" value="1"/>
</dbReference>
<reference evidence="11 12" key="1">
    <citation type="submission" date="2021-05" db="EMBL/GenBank/DDBJ databases">
        <title>Draft genomes of bacteria isolated from model marine particles.</title>
        <authorList>
            <person name="Datta M.S."/>
            <person name="Schwartzman J.A."/>
            <person name="Enke T.N."/>
            <person name="Saavedra J."/>
            <person name="Cermak N."/>
            <person name="Cordero O.X."/>
        </authorList>
    </citation>
    <scope>NUCLEOTIDE SEQUENCE [LARGE SCALE GENOMIC DNA]</scope>
    <source>
        <strain evidence="11 12">D2M19</strain>
    </source>
</reference>
<feature type="transmembrane region" description="Helical" evidence="9">
    <location>
        <begin position="31"/>
        <end position="58"/>
    </location>
</feature>